<protein>
    <submittedName>
        <fullName evidence="11">Iron ABC transporter ATP-binding protein</fullName>
    </submittedName>
</protein>
<dbReference type="Pfam" id="PF00005">
    <property type="entry name" value="ABC_tran"/>
    <property type="match status" value="1"/>
</dbReference>
<dbReference type="Proteomes" id="UP000239814">
    <property type="component" value="Chromosome"/>
</dbReference>
<keyword evidence="3" id="KW-1003">Cell membrane</keyword>
<dbReference type="AlphaFoldDB" id="A0A2S0KHF7"/>
<dbReference type="GO" id="GO:0005886">
    <property type="term" value="C:plasma membrane"/>
    <property type="evidence" value="ECO:0007669"/>
    <property type="project" value="UniProtKB-SubCell"/>
</dbReference>
<reference evidence="11 12" key="1">
    <citation type="submission" date="2018-03" db="EMBL/GenBank/DDBJ databases">
        <title>Characteristics and genome of n-alkane degrading marine bacteria Gordonia iterans isolated from crude oil contaminated in Tae-an, South Korea.</title>
        <authorList>
            <person name="Lee S.-S."/>
            <person name="Kim H."/>
        </authorList>
    </citation>
    <scope>NUCLEOTIDE SEQUENCE [LARGE SCALE GENOMIC DNA]</scope>
    <source>
        <strain evidence="11 12">Co17</strain>
    </source>
</reference>
<evidence type="ECO:0000256" key="6">
    <source>
        <dbReference type="ARBA" id="ARBA00022840"/>
    </source>
</evidence>
<dbReference type="CDD" id="cd03214">
    <property type="entry name" value="ABC_Iron-Siderophores_B12_Hemin"/>
    <property type="match status" value="1"/>
</dbReference>
<keyword evidence="6 11" id="KW-0067">ATP-binding</keyword>
<evidence type="ECO:0000256" key="4">
    <source>
        <dbReference type="ARBA" id="ARBA00022496"/>
    </source>
</evidence>
<proteinExistence type="predicted"/>
<dbReference type="FunFam" id="3.40.50.300:FF:000134">
    <property type="entry name" value="Iron-enterobactin ABC transporter ATP-binding protein"/>
    <property type="match status" value="1"/>
</dbReference>
<dbReference type="InterPro" id="IPR003593">
    <property type="entry name" value="AAA+_ATPase"/>
</dbReference>
<evidence type="ECO:0000256" key="2">
    <source>
        <dbReference type="ARBA" id="ARBA00022448"/>
    </source>
</evidence>
<evidence type="ECO:0000256" key="7">
    <source>
        <dbReference type="ARBA" id="ARBA00023004"/>
    </source>
</evidence>
<dbReference type="GO" id="GO:0005524">
    <property type="term" value="F:ATP binding"/>
    <property type="evidence" value="ECO:0007669"/>
    <property type="project" value="UniProtKB-KW"/>
</dbReference>
<keyword evidence="4" id="KW-0410">Iron transport</keyword>
<keyword evidence="7" id="KW-0408">Iron</keyword>
<name>A0A2S0KHF7_9ACTN</name>
<keyword evidence="8" id="KW-0406">Ion transport</keyword>
<comment type="subcellular location">
    <subcellularLocation>
        <location evidence="1">Cell membrane</location>
        <topology evidence="1">Peripheral membrane protein</topology>
    </subcellularLocation>
</comment>
<dbReference type="GO" id="GO:0006826">
    <property type="term" value="P:iron ion transport"/>
    <property type="evidence" value="ECO:0007669"/>
    <property type="project" value="UniProtKB-KW"/>
</dbReference>
<accession>A0A2S0KHF7</accession>
<evidence type="ECO:0000259" key="10">
    <source>
        <dbReference type="PROSITE" id="PS50893"/>
    </source>
</evidence>
<dbReference type="PROSITE" id="PS50893">
    <property type="entry name" value="ABC_TRANSPORTER_2"/>
    <property type="match status" value="1"/>
</dbReference>
<dbReference type="SMART" id="SM00382">
    <property type="entry name" value="AAA"/>
    <property type="match status" value="1"/>
</dbReference>
<evidence type="ECO:0000256" key="3">
    <source>
        <dbReference type="ARBA" id="ARBA00022475"/>
    </source>
</evidence>
<sequence>MIEFSGLTKSYAEKMVLGPVSGRFDDGGITALVGPNGAGKSTLLTILGRLLDRSSGTATLDGVDIDSLKPREAAKRLSVLRQDNGVNARLTVRDLVSFGRFPYSRGHLTAEDERIVDEAIAFLDLADLADRFLDELSGGQRQRGFVAMTLAQDTPVILLDEPLNNLDIRHQVSMMRQLRRAADELGRTIVVVIHDLNFAASYADRIIALKDGVIAADGTPDEIMDAALLSDIFETDVQVHRVEGLPVAVYAGLSR</sequence>
<keyword evidence="12" id="KW-1185">Reference proteome</keyword>
<evidence type="ECO:0000313" key="12">
    <source>
        <dbReference type="Proteomes" id="UP000239814"/>
    </source>
</evidence>
<gene>
    <name evidence="11" type="ORF">C6V83_13210</name>
</gene>
<keyword evidence="5" id="KW-0547">Nucleotide-binding</keyword>
<dbReference type="SUPFAM" id="SSF52540">
    <property type="entry name" value="P-loop containing nucleoside triphosphate hydrolases"/>
    <property type="match status" value="1"/>
</dbReference>
<dbReference type="OrthoDB" id="3579586at2"/>
<organism evidence="11 12">
    <name type="scientific">Gordonia iterans</name>
    <dbReference type="NCBI Taxonomy" id="1004901"/>
    <lineage>
        <taxon>Bacteria</taxon>
        <taxon>Bacillati</taxon>
        <taxon>Actinomycetota</taxon>
        <taxon>Actinomycetes</taxon>
        <taxon>Mycobacteriales</taxon>
        <taxon>Gordoniaceae</taxon>
        <taxon>Gordonia</taxon>
    </lineage>
</organism>
<evidence type="ECO:0000256" key="8">
    <source>
        <dbReference type="ARBA" id="ARBA00023065"/>
    </source>
</evidence>
<dbReference type="EMBL" id="CP027433">
    <property type="protein sequence ID" value="AVM01071.1"/>
    <property type="molecule type" value="Genomic_DNA"/>
</dbReference>
<dbReference type="RefSeq" id="WP_105942782.1">
    <property type="nucleotide sequence ID" value="NZ_CP027433.1"/>
</dbReference>
<dbReference type="InterPro" id="IPR051535">
    <property type="entry name" value="Siderophore_ABC-ATPase"/>
</dbReference>
<dbReference type="InterPro" id="IPR003439">
    <property type="entry name" value="ABC_transporter-like_ATP-bd"/>
</dbReference>
<evidence type="ECO:0000256" key="9">
    <source>
        <dbReference type="ARBA" id="ARBA00023136"/>
    </source>
</evidence>
<dbReference type="InterPro" id="IPR027417">
    <property type="entry name" value="P-loop_NTPase"/>
</dbReference>
<dbReference type="Gene3D" id="3.40.50.300">
    <property type="entry name" value="P-loop containing nucleotide triphosphate hydrolases"/>
    <property type="match status" value="1"/>
</dbReference>
<dbReference type="KEGG" id="git:C6V83_13210"/>
<dbReference type="PANTHER" id="PTHR42771:SF3">
    <property type="entry name" value="PETROBACTIN IMPORT ATP-BINDING PROTEIN YCLP"/>
    <property type="match status" value="1"/>
</dbReference>
<dbReference type="PANTHER" id="PTHR42771">
    <property type="entry name" value="IRON(3+)-HYDROXAMATE IMPORT ATP-BINDING PROTEIN FHUC"/>
    <property type="match status" value="1"/>
</dbReference>
<feature type="domain" description="ABC transporter" evidence="10">
    <location>
        <begin position="2"/>
        <end position="236"/>
    </location>
</feature>
<dbReference type="GO" id="GO:0016887">
    <property type="term" value="F:ATP hydrolysis activity"/>
    <property type="evidence" value="ECO:0007669"/>
    <property type="project" value="InterPro"/>
</dbReference>
<keyword evidence="9" id="KW-0472">Membrane</keyword>
<evidence type="ECO:0000256" key="1">
    <source>
        <dbReference type="ARBA" id="ARBA00004202"/>
    </source>
</evidence>
<evidence type="ECO:0000256" key="5">
    <source>
        <dbReference type="ARBA" id="ARBA00022741"/>
    </source>
</evidence>
<evidence type="ECO:0000313" key="11">
    <source>
        <dbReference type="EMBL" id="AVM01071.1"/>
    </source>
</evidence>
<keyword evidence="2" id="KW-0813">Transport</keyword>